<dbReference type="EMBL" id="BSXN01001409">
    <property type="protein sequence ID" value="GME72953.1"/>
    <property type="molecule type" value="Genomic_DNA"/>
</dbReference>
<keyword evidence="3" id="KW-1185">Reference proteome</keyword>
<name>A0A9W6WHD5_CANBO</name>
<feature type="region of interest" description="Disordered" evidence="1">
    <location>
        <begin position="571"/>
        <end position="616"/>
    </location>
</feature>
<organism evidence="2 3">
    <name type="scientific">Candida boidinii</name>
    <name type="common">Yeast</name>
    <dbReference type="NCBI Taxonomy" id="5477"/>
    <lineage>
        <taxon>Eukaryota</taxon>
        <taxon>Fungi</taxon>
        <taxon>Dikarya</taxon>
        <taxon>Ascomycota</taxon>
        <taxon>Saccharomycotina</taxon>
        <taxon>Pichiomycetes</taxon>
        <taxon>Pichiales</taxon>
        <taxon>Pichiaceae</taxon>
        <taxon>Ogataea</taxon>
        <taxon>Ogataea/Candida clade</taxon>
    </lineage>
</organism>
<evidence type="ECO:0000313" key="2">
    <source>
        <dbReference type="EMBL" id="GME72953.1"/>
    </source>
</evidence>
<feature type="region of interest" description="Disordered" evidence="1">
    <location>
        <begin position="508"/>
        <end position="538"/>
    </location>
</feature>
<feature type="region of interest" description="Disordered" evidence="1">
    <location>
        <begin position="235"/>
        <end position="255"/>
    </location>
</feature>
<dbReference type="AlphaFoldDB" id="A0A9W6WHD5"/>
<feature type="region of interest" description="Disordered" evidence="1">
    <location>
        <begin position="200"/>
        <end position="222"/>
    </location>
</feature>
<feature type="compositionally biased region" description="Polar residues" evidence="1">
    <location>
        <begin position="375"/>
        <end position="390"/>
    </location>
</feature>
<protein>
    <submittedName>
        <fullName evidence="2">Unnamed protein product</fullName>
    </submittedName>
</protein>
<feature type="compositionally biased region" description="Polar residues" evidence="1">
    <location>
        <begin position="327"/>
        <end position="339"/>
    </location>
</feature>
<feature type="region of interest" description="Disordered" evidence="1">
    <location>
        <begin position="453"/>
        <end position="478"/>
    </location>
</feature>
<feature type="compositionally biased region" description="Low complexity" evidence="1">
    <location>
        <begin position="201"/>
        <end position="216"/>
    </location>
</feature>
<dbReference type="PANTHER" id="PTHR36911:SF3">
    <property type="entry name" value="GATA ZINC FINGER DOMAIN-CONTAINING PROTEIN 4-RELATED"/>
    <property type="match status" value="1"/>
</dbReference>
<comment type="caution">
    <text evidence="2">The sequence shown here is derived from an EMBL/GenBank/DDBJ whole genome shotgun (WGS) entry which is preliminary data.</text>
</comment>
<feature type="compositionally biased region" description="Low complexity" evidence="1">
    <location>
        <begin position="347"/>
        <end position="374"/>
    </location>
</feature>
<reference evidence="2" key="1">
    <citation type="submission" date="2023-04" db="EMBL/GenBank/DDBJ databases">
        <title>Candida boidinii NBRC 10035.</title>
        <authorList>
            <person name="Ichikawa N."/>
            <person name="Sato H."/>
            <person name="Tonouchi N."/>
        </authorList>
    </citation>
    <scope>NUCLEOTIDE SEQUENCE</scope>
    <source>
        <strain evidence="2">NBRC 10035</strain>
    </source>
</reference>
<feature type="region of interest" description="Disordered" evidence="1">
    <location>
        <begin position="313"/>
        <end position="395"/>
    </location>
</feature>
<feature type="compositionally biased region" description="Low complexity" evidence="1">
    <location>
        <begin position="459"/>
        <end position="471"/>
    </location>
</feature>
<sequence>MSYGSFYQKRSGYGPMGSISSSAPMDIYSTPNPLPSIFNQMHSPQSSNMGNLPTPATNSAHITPGTSINTNNLNNTNQNNIIQNNNSSTNNNNIQNNIQNNPYINNNPNPNNPNSNMNSMVNTLANFSNNSMNYIHNTNQNIRRRVWVQRPYKTATTIMVNQTDMVDDLKAMIAQKFPTTLAQQFDPSDLIIKMKLPTDASNNTNNNIQSSTQPSSAAANSTFSPLQTQNSFTGVIGPVSDLAPDQHPTTSVSPSYNTGFYSSKRKGSSLSISTQFGTINENNIPASVPINNNNNTNPINRIINNDISLERRTSAPPLSPVPLSASKSTLLSQPNNGLQSPVLDPISTSINNTGNNINNNNNNNNAMNSGNSANFTDNSPIPKHQIQNLDNNNNNNNNNNSTFVILEPDTIVSKILDFYFPNGMTIKDSFIIETPYPVLDKRTMNNTSQNQYIYRDDMPNSGSNNNLPGNGDQQQHSNLSITPRENMFNLESINHHGGFSNRMAILGDQRVPSPRDPLRLRKLPSTQNFSQPDFQNQNSSNQFHVHQLQQQQLQLQQQQQQQQQQQLQQQQQQQQLQHEPPPSASVILFPRGQTPNSEGDVGYKKQPKRNNTGIDRTPMDEIIEEKEVESYNGVIH</sequence>
<accession>A0A9W6WHD5</accession>
<gene>
    <name evidence="2" type="ORF">Cboi02_000382900</name>
</gene>
<proteinExistence type="predicted"/>
<evidence type="ECO:0000256" key="1">
    <source>
        <dbReference type="SAM" id="MobiDB-lite"/>
    </source>
</evidence>
<dbReference type="PANTHER" id="PTHR36911">
    <property type="entry name" value="LIM ZINC-BINDING DOMAIN-CONTAINING PROTEIN-RELATED"/>
    <property type="match status" value="1"/>
</dbReference>
<evidence type="ECO:0000313" key="3">
    <source>
        <dbReference type="Proteomes" id="UP001165120"/>
    </source>
</evidence>
<feature type="compositionally biased region" description="Polar residues" evidence="1">
    <location>
        <begin position="524"/>
        <end position="538"/>
    </location>
</feature>
<dbReference type="Proteomes" id="UP001165120">
    <property type="component" value="Unassembled WGS sequence"/>
</dbReference>